<dbReference type="KEGG" id="fpv:IA03_09535"/>
<gene>
    <name evidence="3" type="ORF">H0H26_05845</name>
</gene>
<reference evidence="3 4" key="1">
    <citation type="submission" date="2020-07" db="EMBL/GenBank/DDBJ databases">
        <title>Genomic characterization of Flavobacterium psychrophilum strains.</title>
        <authorList>
            <person name="Castillo D."/>
            <person name="Jorgensen J."/>
            <person name="Middelboe M."/>
        </authorList>
    </citation>
    <scope>NUCLEOTIDE SEQUENCE [LARGE SCALE GENOMIC DNA]</scope>
    <source>
        <strain evidence="3 4">FPS-R7</strain>
    </source>
</reference>
<dbReference type="InterPro" id="IPR018760">
    <property type="entry name" value="DUF2326"/>
</dbReference>
<dbReference type="Pfam" id="PF10088">
    <property type="entry name" value="DUF2326"/>
    <property type="match status" value="1"/>
</dbReference>
<dbReference type="KEGG" id="fpw:IA04_09475"/>
<name>A0A8G2G0W1_FLAPS</name>
<dbReference type="KEGG" id="fpq:IB65_09760"/>
<accession>A0A8G2G0W1</accession>
<evidence type="ECO:0000259" key="2">
    <source>
        <dbReference type="Pfam" id="PF10088"/>
    </source>
</evidence>
<evidence type="ECO:0000256" key="1">
    <source>
        <dbReference type="SAM" id="Coils"/>
    </source>
</evidence>
<evidence type="ECO:0000313" key="3">
    <source>
        <dbReference type="EMBL" id="QRE05108.1"/>
    </source>
</evidence>
<protein>
    <submittedName>
        <fullName evidence="3">DUF2326 domain-containing protein</fullName>
    </submittedName>
</protein>
<dbReference type="AlphaFoldDB" id="A0A8G2G0W1"/>
<organism evidence="3 4">
    <name type="scientific">Flavobacterium psychrophilum</name>
    <dbReference type="NCBI Taxonomy" id="96345"/>
    <lineage>
        <taxon>Bacteria</taxon>
        <taxon>Pseudomonadati</taxon>
        <taxon>Bacteroidota</taxon>
        <taxon>Flavobacteriia</taxon>
        <taxon>Flavobacteriales</taxon>
        <taxon>Flavobacteriaceae</taxon>
        <taxon>Flavobacterium</taxon>
    </lineage>
</organism>
<dbReference type="EMBL" id="CP059075">
    <property type="protein sequence ID" value="QRE05108.1"/>
    <property type="molecule type" value="Genomic_DNA"/>
</dbReference>
<proteinExistence type="predicted"/>
<feature type="coiled-coil region" evidence="1">
    <location>
        <begin position="224"/>
        <end position="251"/>
    </location>
</feature>
<dbReference type="OMA" id="FPRFVYH"/>
<evidence type="ECO:0000313" key="4">
    <source>
        <dbReference type="Proteomes" id="UP000596329"/>
    </source>
</evidence>
<feature type="coiled-coil region" evidence="1">
    <location>
        <begin position="301"/>
        <end position="350"/>
    </location>
</feature>
<feature type="coiled-coil region" evidence="1">
    <location>
        <begin position="398"/>
        <end position="425"/>
    </location>
</feature>
<dbReference type="RefSeq" id="WP_011964053.1">
    <property type="nucleotide sequence ID" value="NZ_CBCRUL010000001.1"/>
</dbReference>
<dbReference type="GeneID" id="66551869"/>
<dbReference type="Proteomes" id="UP000596329">
    <property type="component" value="Chromosome"/>
</dbReference>
<dbReference type="KEGG" id="fpk:IA06_09480"/>
<keyword evidence="1" id="KW-0175">Coiled coil</keyword>
<feature type="domain" description="DUF2326" evidence="2">
    <location>
        <begin position="450"/>
        <end position="574"/>
    </location>
</feature>
<sequence>MFLKSLKITSNSNLIREINFRKGMNLIIDETQENELSDGTETGNSVGKTTVLQLIDFCLGANAKGIYVDPDSKKEENLLVKEYLRDQNILITLILKDDLDVSDSTEVTIQRNFLSRNQIIRRINEKNYTEDEFEIELLNLIFPNHNSEKPTFRQIISHNIRYKDENINSTLRTLDKYTSDAEYETLHLFMLGIDFGKGNEKQNLIAKLKQEDSFRVRLEKSQTKTAYETTLAIIENDIEKLNIRKSNFNLNENFEADLDKLNQIKYQINKTSSELTNLKIKRDLINEAEIDLKSNFSDIDIQQLQAIYQQATQRIEGIQKSFDDLVNYHNQMINEKVEFIKKEMPELEKKISSKSFELQSLLIKEKSQSQIISKSESFEELEILILDLNEKYRKKGEYENIIQQLNEVEDEMKDLNQLLEKIDDTLFSEEFELKVKSQLKKFNSFFANVSETLYGEQYALKYDIVTNKKRQRLYKFSAFNTNFSSGKKQGEISCFDIAYVMFADTENIPTLHFLLNDKKELMHNNQLVKIAELVDKTNIQFVASILQDKLPDELNKEEYFVVKLSQVDKLFRIENSEEN</sequence>